<dbReference type="EMBL" id="GGEC01017766">
    <property type="protein sequence ID" value="MBW98249.1"/>
    <property type="molecule type" value="Transcribed_RNA"/>
</dbReference>
<sequence length="306" mass="34757">MRRYSSWVVEQLCRQQRLQSSTPVDRSGLLGRHSTLHRCDFLRDRFLHSCICAAGKPINYGATDIRAIHQRYIHATGTCKAREQSYYEILGVPENASRDEIKKAFHSLAKKYHPDANKNNPSAKRKFQEIREAYETLRDLEKRAEYNRNLAGGSKKMGYGDDNTEEFRYEDAAGFRYRTGSSGGFRYSYQTNFSDSFQKIFSEIFEDETDKFASNIQAELLLSFSEAARGCTKHLSFDAYVPCESCDGHGYPLDAKARVCTQCRGLGTVTIPPFMSTCSTCKGSGQVIKVQLPMKTTTVFVFHLTL</sequence>
<feature type="domain" description="J" evidence="2">
    <location>
        <begin position="85"/>
        <end position="150"/>
    </location>
</feature>
<dbReference type="Pfam" id="PF00226">
    <property type="entry name" value="DnaJ"/>
    <property type="match status" value="1"/>
</dbReference>
<dbReference type="EMBL" id="GGEC01017767">
    <property type="protein sequence ID" value="MBW98250.1"/>
    <property type="molecule type" value="Transcribed_RNA"/>
</dbReference>
<accession>A0A2P2JXR8</accession>
<dbReference type="Gene3D" id="1.10.287.110">
    <property type="entry name" value="DnaJ domain"/>
    <property type="match status" value="1"/>
</dbReference>
<dbReference type="PRINTS" id="PR00625">
    <property type="entry name" value="JDOMAIN"/>
</dbReference>
<dbReference type="PANTHER" id="PTHR43096">
    <property type="entry name" value="DNAJ HOMOLOG 1, MITOCHONDRIAL-RELATED"/>
    <property type="match status" value="1"/>
</dbReference>
<dbReference type="InterPro" id="IPR018253">
    <property type="entry name" value="DnaJ_domain_CS"/>
</dbReference>
<dbReference type="GO" id="GO:0008270">
    <property type="term" value="F:zinc ion binding"/>
    <property type="evidence" value="ECO:0007669"/>
    <property type="project" value="UniProtKB-KW"/>
</dbReference>
<dbReference type="SMART" id="SM00271">
    <property type="entry name" value="DnaJ"/>
    <property type="match status" value="1"/>
</dbReference>
<dbReference type="PROSITE" id="PS50076">
    <property type="entry name" value="DNAJ_2"/>
    <property type="match status" value="1"/>
</dbReference>
<dbReference type="EMBL" id="GGEC01017768">
    <property type="protein sequence ID" value="MBW98251.1"/>
    <property type="molecule type" value="Transcribed_RNA"/>
</dbReference>
<dbReference type="PROSITE" id="PS51188">
    <property type="entry name" value="ZF_CR"/>
    <property type="match status" value="1"/>
</dbReference>
<evidence type="ECO:0000259" key="2">
    <source>
        <dbReference type="PROSITE" id="PS50076"/>
    </source>
</evidence>
<dbReference type="InterPro" id="IPR001305">
    <property type="entry name" value="HSP_DnaJ_Cys-rich_dom"/>
</dbReference>
<evidence type="ECO:0000256" key="1">
    <source>
        <dbReference type="PROSITE-ProRule" id="PRU00546"/>
    </source>
</evidence>
<evidence type="ECO:0000259" key="3">
    <source>
        <dbReference type="PROSITE" id="PS51188"/>
    </source>
</evidence>
<dbReference type="Gene3D" id="2.10.230.10">
    <property type="entry name" value="Heat shock protein DnaJ, cysteine-rich domain"/>
    <property type="match status" value="1"/>
</dbReference>
<feature type="domain" description="CR-type" evidence="3">
    <location>
        <begin position="230"/>
        <end position="304"/>
    </location>
</feature>
<evidence type="ECO:0000313" key="4">
    <source>
        <dbReference type="EMBL" id="MBW98249.1"/>
    </source>
</evidence>
<dbReference type="SUPFAM" id="SSF57938">
    <property type="entry name" value="DnaJ/Hsp40 cysteine-rich domain"/>
    <property type="match status" value="1"/>
</dbReference>
<reference evidence="5" key="1">
    <citation type="submission" date="2018-02" db="EMBL/GenBank/DDBJ databases">
        <title>Rhizophora mucronata_Transcriptome.</title>
        <authorList>
            <person name="Meera S.P."/>
            <person name="Sreeshan A."/>
            <person name="Augustine A."/>
        </authorList>
    </citation>
    <scope>NUCLEOTIDE SEQUENCE</scope>
    <source>
        <tissue evidence="5">Leaf</tissue>
    </source>
</reference>
<dbReference type="GO" id="GO:0042026">
    <property type="term" value="P:protein refolding"/>
    <property type="evidence" value="ECO:0007669"/>
    <property type="project" value="TreeGrafter"/>
</dbReference>
<protein>
    <submittedName>
        <fullName evidence="4">Chaperone protein dnaJ 1</fullName>
    </submittedName>
</protein>
<dbReference type="InterPro" id="IPR001623">
    <property type="entry name" value="DnaJ_domain"/>
</dbReference>
<dbReference type="GO" id="GO:0031072">
    <property type="term" value="F:heat shock protein binding"/>
    <property type="evidence" value="ECO:0007669"/>
    <property type="project" value="InterPro"/>
</dbReference>
<feature type="zinc finger region" description="CR-type" evidence="1">
    <location>
        <begin position="230"/>
        <end position="304"/>
    </location>
</feature>
<organism evidence="5">
    <name type="scientific">Rhizophora mucronata</name>
    <name type="common">Asiatic mangrove</name>
    <dbReference type="NCBI Taxonomy" id="61149"/>
    <lineage>
        <taxon>Eukaryota</taxon>
        <taxon>Viridiplantae</taxon>
        <taxon>Streptophyta</taxon>
        <taxon>Embryophyta</taxon>
        <taxon>Tracheophyta</taxon>
        <taxon>Spermatophyta</taxon>
        <taxon>Magnoliopsida</taxon>
        <taxon>eudicotyledons</taxon>
        <taxon>Gunneridae</taxon>
        <taxon>Pentapetalae</taxon>
        <taxon>rosids</taxon>
        <taxon>fabids</taxon>
        <taxon>Malpighiales</taxon>
        <taxon>Rhizophoraceae</taxon>
        <taxon>Rhizophora</taxon>
    </lineage>
</organism>
<dbReference type="CDD" id="cd10719">
    <property type="entry name" value="DnaJ_zf"/>
    <property type="match status" value="1"/>
</dbReference>
<name>A0A2P2JXR8_RHIMU</name>
<evidence type="ECO:0000313" key="5">
    <source>
        <dbReference type="EMBL" id="MBW98250.1"/>
    </source>
</evidence>
<dbReference type="PROSITE" id="PS00636">
    <property type="entry name" value="DNAJ_1"/>
    <property type="match status" value="1"/>
</dbReference>
<keyword evidence="1" id="KW-0862">Zinc</keyword>
<dbReference type="InterPro" id="IPR036410">
    <property type="entry name" value="HSP_DnaJ_Cys-rich_dom_sf"/>
</dbReference>
<dbReference type="GO" id="GO:0051082">
    <property type="term" value="F:unfolded protein binding"/>
    <property type="evidence" value="ECO:0007669"/>
    <property type="project" value="InterPro"/>
</dbReference>
<dbReference type="SUPFAM" id="SSF46565">
    <property type="entry name" value="Chaperone J-domain"/>
    <property type="match status" value="1"/>
</dbReference>
<dbReference type="AlphaFoldDB" id="A0A2P2JXR8"/>
<keyword evidence="1" id="KW-0479">Metal-binding</keyword>
<dbReference type="InterPro" id="IPR036869">
    <property type="entry name" value="J_dom_sf"/>
</dbReference>
<dbReference type="GO" id="GO:0005737">
    <property type="term" value="C:cytoplasm"/>
    <property type="evidence" value="ECO:0007669"/>
    <property type="project" value="TreeGrafter"/>
</dbReference>
<keyword evidence="1" id="KW-0863">Zinc-finger</keyword>
<dbReference type="CDD" id="cd06257">
    <property type="entry name" value="DnaJ"/>
    <property type="match status" value="1"/>
</dbReference>
<proteinExistence type="predicted"/>
<dbReference type="PANTHER" id="PTHR43096:SF36">
    <property type="entry name" value="CHAPERONE PROTEIN DNAJ 1, MITOCHONDRIAL"/>
    <property type="match status" value="1"/>
</dbReference>
<dbReference type="EMBL" id="GGEC01017770">
    <property type="protein sequence ID" value="MBW98253.1"/>
    <property type="molecule type" value="Transcribed_RNA"/>
</dbReference>